<protein>
    <recommendedName>
        <fullName evidence="5">Mitochondrial fission 1 protein</fullName>
    </recommendedName>
</protein>
<keyword evidence="2" id="KW-0812">Transmembrane</keyword>
<name>A0ABR2HKJ6_9EUKA</name>
<dbReference type="EMBL" id="JAPFFF010000027">
    <property type="protein sequence ID" value="KAK8848132.1"/>
    <property type="molecule type" value="Genomic_DNA"/>
</dbReference>
<evidence type="ECO:0000313" key="3">
    <source>
        <dbReference type="EMBL" id="KAK8848132.1"/>
    </source>
</evidence>
<accession>A0ABR2HKJ6</accession>
<reference evidence="3 4" key="1">
    <citation type="submission" date="2024-04" db="EMBL/GenBank/DDBJ databases">
        <title>Tritrichomonas musculus Genome.</title>
        <authorList>
            <person name="Alves-Ferreira E."/>
            <person name="Grigg M."/>
            <person name="Lorenzi H."/>
            <person name="Galac M."/>
        </authorList>
    </citation>
    <scope>NUCLEOTIDE SEQUENCE [LARGE SCALE GENOMIC DNA]</scope>
    <source>
        <strain evidence="3 4">EAF2021</strain>
    </source>
</reference>
<evidence type="ECO:0000313" key="4">
    <source>
        <dbReference type="Proteomes" id="UP001470230"/>
    </source>
</evidence>
<keyword evidence="2" id="KW-1133">Transmembrane helix</keyword>
<keyword evidence="2" id="KW-0472">Membrane</keyword>
<gene>
    <name evidence="3" type="ORF">M9Y10_019188</name>
</gene>
<feature type="region of interest" description="Disordered" evidence="1">
    <location>
        <begin position="1"/>
        <end position="29"/>
    </location>
</feature>
<proteinExistence type="predicted"/>
<evidence type="ECO:0000256" key="2">
    <source>
        <dbReference type="SAM" id="Phobius"/>
    </source>
</evidence>
<organism evidence="3 4">
    <name type="scientific">Tritrichomonas musculus</name>
    <dbReference type="NCBI Taxonomy" id="1915356"/>
    <lineage>
        <taxon>Eukaryota</taxon>
        <taxon>Metamonada</taxon>
        <taxon>Parabasalia</taxon>
        <taxon>Tritrichomonadida</taxon>
        <taxon>Tritrichomonadidae</taxon>
        <taxon>Tritrichomonas</taxon>
    </lineage>
</organism>
<dbReference type="InterPro" id="IPR011990">
    <property type="entry name" value="TPR-like_helical_dom_sf"/>
</dbReference>
<sequence length="150" mass="16419">MRSCKPFTAPSSRDDVTESQAEMDEAASPASVLSYESALIRSEEEANVIHGLDYLSNNKFEETDQKVQTVYLKVLALYRLKRDKECLKVIQEAKSQLISSAEIEKIGDTIVKEQKEQNDKLAAAGVGIGATILVGIAAITAIIFGAKRKK</sequence>
<evidence type="ECO:0000256" key="1">
    <source>
        <dbReference type="SAM" id="MobiDB-lite"/>
    </source>
</evidence>
<feature type="transmembrane region" description="Helical" evidence="2">
    <location>
        <begin position="121"/>
        <end position="146"/>
    </location>
</feature>
<dbReference type="Proteomes" id="UP001470230">
    <property type="component" value="Unassembled WGS sequence"/>
</dbReference>
<dbReference type="Gene3D" id="1.25.40.10">
    <property type="entry name" value="Tetratricopeptide repeat domain"/>
    <property type="match status" value="1"/>
</dbReference>
<evidence type="ECO:0008006" key="5">
    <source>
        <dbReference type="Google" id="ProtNLM"/>
    </source>
</evidence>
<keyword evidence="4" id="KW-1185">Reference proteome</keyword>
<comment type="caution">
    <text evidence="3">The sequence shown here is derived from an EMBL/GenBank/DDBJ whole genome shotgun (WGS) entry which is preliminary data.</text>
</comment>